<evidence type="ECO:0000256" key="2">
    <source>
        <dbReference type="ARBA" id="ARBA00022448"/>
    </source>
</evidence>
<dbReference type="HOGENOM" id="CLU_472102_0_0_1"/>
<keyword evidence="7" id="KW-1133">Transmembrane helix</keyword>
<sequence>MGRAVAARTTKTSILTTSESLQAPPRGDVSYNTLRVPPEPGFPIVPVLVLALAYALGAGGWHWSYLLLLFWALAHAERLRLARTWERLRRVATDQAAAPIGSGTESVEWLNHLLRAIWPVYERGLAGWVLSKLVKNLGDSGKVTGVGGLSLGEVKLKDLRLGLPFEHDTLAPLELQKMHTVERTEERAADGKPAGVRLVMQVDVRFSTAHASTHPAHAAALSMEMSGPIPGIGLEVGIRNITLEGTLRLELAWVRPYPWLGTLSVSFAAEPSLQRANLTDLSSQLKLWLTDKFKEAVRESLVVPNKFSIPLYAWYGERPAAAFAAAFAAAIARHASEDEALDAAYAKAEHFAAEPAHLSGQLQRSAAAAEKASKESADKVPPAAAPLMMDATEFFGDDAEGGADSAAEALFDEGRDVIRPVTSAPHSLAALGAAAASRRGAGRLTPLPPPATSFRAMSSPNHSLGGGGADAGPPTDLRAGSHLSGTRLPRGRAEPPTPTPVGLLQRLLGSSAAERRSAEATLGAGIAVLQLRVVSAVGAVTEREALMSPAIAPQFVVEASVSARAGSGSEQRGGSPCP</sequence>
<reference evidence="9" key="2">
    <citation type="submission" date="2024-10" db="UniProtKB">
        <authorList>
            <consortium name="EnsemblProtists"/>
        </authorList>
    </citation>
    <scope>IDENTIFICATION</scope>
</reference>
<feature type="region of interest" description="Disordered" evidence="6">
    <location>
        <begin position="437"/>
        <end position="503"/>
    </location>
</feature>
<keyword evidence="10" id="KW-1185">Reference proteome</keyword>
<dbReference type="KEGG" id="ehx:EMIHUDRAFT_464263"/>
<keyword evidence="4" id="KW-0446">Lipid-binding</keyword>
<evidence type="ECO:0000256" key="1">
    <source>
        <dbReference type="ARBA" id="ARBA00004370"/>
    </source>
</evidence>
<dbReference type="PaxDb" id="2903-EOD16791"/>
<comment type="subcellular location">
    <subcellularLocation>
        <location evidence="1">Membrane</location>
    </subcellularLocation>
</comment>
<evidence type="ECO:0000256" key="3">
    <source>
        <dbReference type="ARBA" id="ARBA00023055"/>
    </source>
</evidence>
<reference evidence="10" key="1">
    <citation type="journal article" date="2013" name="Nature">
        <title>Pan genome of the phytoplankton Emiliania underpins its global distribution.</title>
        <authorList>
            <person name="Read B.A."/>
            <person name="Kegel J."/>
            <person name="Klute M.J."/>
            <person name="Kuo A."/>
            <person name="Lefebvre S.C."/>
            <person name="Maumus F."/>
            <person name="Mayer C."/>
            <person name="Miller J."/>
            <person name="Monier A."/>
            <person name="Salamov A."/>
            <person name="Young J."/>
            <person name="Aguilar M."/>
            <person name="Claverie J.M."/>
            <person name="Frickenhaus S."/>
            <person name="Gonzalez K."/>
            <person name="Herman E.K."/>
            <person name="Lin Y.C."/>
            <person name="Napier J."/>
            <person name="Ogata H."/>
            <person name="Sarno A.F."/>
            <person name="Shmutz J."/>
            <person name="Schroeder D."/>
            <person name="de Vargas C."/>
            <person name="Verret F."/>
            <person name="von Dassow P."/>
            <person name="Valentin K."/>
            <person name="Van de Peer Y."/>
            <person name="Wheeler G."/>
            <person name="Dacks J.B."/>
            <person name="Delwiche C.F."/>
            <person name="Dyhrman S.T."/>
            <person name="Glockner G."/>
            <person name="John U."/>
            <person name="Richards T."/>
            <person name="Worden A.Z."/>
            <person name="Zhang X."/>
            <person name="Grigoriev I.V."/>
            <person name="Allen A.E."/>
            <person name="Bidle K."/>
            <person name="Borodovsky M."/>
            <person name="Bowler C."/>
            <person name="Brownlee C."/>
            <person name="Cock J.M."/>
            <person name="Elias M."/>
            <person name="Gladyshev V.N."/>
            <person name="Groth M."/>
            <person name="Guda C."/>
            <person name="Hadaegh A."/>
            <person name="Iglesias-Rodriguez M.D."/>
            <person name="Jenkins J."/>
            <person name="Jones B.M."/>
            <person name="Lawson T."/>
            <person name="Leese F."/>
            <person name="Lindquist E."/>
            <person name="Lobanov A."/>
            <person name="Lomsadze A."/>
            <person name="Malik S.B."/>
            <person name="Marsh M.E."/>
            <person name="Mackinder L."/>
            <person name="Mock T."/>
            <person name="Mueller-Roeber B."/>
            <person name="Pagarete A."/>
            <person name="Parker M."/>
            <person name="Probert I."/>
            <person name="Quesneville H."/>
            <person name="Raines C."/>
            <person name="Rensing S.A."/>
            <person name="Riano-Pachon D.M."/>
            <person name="Richier S."/>
            <person name="Rokitta S."/>
            <person name="Shiraiwa Y."/>
            <person name="Soanes D.M."/>
            <person name="van der Giezen M."/>
            <person name="Wahlund T.M."/>
            <person name="Williams B."/>
            <person name="Wilson W."/>
            <person name="Wolfe G."/>
            <person name="Wurch L.L."/>
        </authorList>
    </citation>
    <scope>NUCLEOTIDE SEQUENCE</scope>
</reference>
<dbReference type="GO" id="GO:0008289">
    <property type="term" value="F:lipid binding"/>
    <property type="evidence" value="ECO:0007669"/>
    <property type="project" value="UniProtKB-KW"/>
</dbReference>
<dbReference type="STRING" id="2903.R1E179"/>
<dbReference type="AlphaFoldDB" id="A0A0D3IZV6"/>
<dbReference type="GO" id="GO:0006869">
    <property type="term" value="P:lipid transport"/>
    <property type="evidence" value="ECO:0007669"/>
    <property type="project" value="UniProtKB-KW"/>
</dbReference>
<dbReference type="GeneID" id="17262935"/>
<evidence type="ECO:0000256" key="6">
    <source>
        <dbReference type="SAM" id="MobiDB-lite"/>
    </source>
</evidence>
<dbReference type="EnsemblProtists" id="EOD16791">
    <property type="protein sequence ID" value="EOD16791"/>
    <property type="gene ID" value="EMIHUDRAFT_464263"/>
</dbReference>
<evidence type="ECO:0000256" key="4">
    <source>
        <dbReference type="ARBA" id="ARBA00023121"/>
    </source>
</evidence>
<accession>A0A0D3IZV6</accession>
<dbReference type="InterPro" id="IPR031468">
    <property type="entry name" value="SMP_LBD"/>
</dbReference>
<keyword evidence="2" id="KW-0813">Transport</keyword>
<evidence type="ECO:0000313" key="10">
    <source>
        <dbReference type="Proteomes" id="UP000013827"/>
    </source>
</evidence>
<evidence type="ECO:0000256" key="5">
    <source>
        <dbReference type="ARBA" id="ARBA00023136"/>
    </source>
</evidence>
<dbReference type="CDD" id="cd21669">
    <property type="entry name" value="SMP_SF"/>
    <property type="match status" value="1"/>
</dbReference>
<name>A0A0D3IZV6_EMIH1</name>
<dbReference type="RefSeq" id="XP_005769220.1">
    <property type="nucleotide sequence ID" value="XM_005769163.1"/>
</dbReference>
<evidence type="ECO:0000313" key="9">
    <source>
        <dbReference type="EnsemblProtists" id="EOD16791"/>
    </source>
</evidence>
<proteinExistence type="predicted"/>
<dbReference type="GO" id="GO:0016020">
    <property type="term" value="C:membrane"/>
    <property type="evidence" value="ECO:0007669"/>
    <property type="project" value="UniProtKB-SubCell"/>
</dbReference>
<protein>
    <recommendedName>
        <fullName evidence="8">SMP-LTD domain-containing protein</fullName>
    </recommendedName>
</protein>
<feature type="transmembrane region" description="Helical" evidence="7">
    <location>
        <begin position="44"/>
        <end position="73"/>
    </location>
</feature>
<feature type="domain" description="SMP-LTD" evidence="8">
    <location>
        <begin position="103"/>
        <end position="312"/>
    </location>
</feature>
<organism evidence="9 10">
    <name type="scientific">Emiliania huxleyi (strain CCMP1516)</name>
    <dbReference type="NCBI Taxonomy" id="280463"/>
    <lineage>
        <taxon>Eukaryota</taxon>
        <taxon>Haptista</taxon>
        <taxon>Haptophyta</taxon>
        <taxon>Prymnesiophyceae</taxon>
        <taxon>Isochrysidales</taxon>
        <taxon>Noelaerhabdaceae</taxon>
        <taxon>Emiliania</taxon>
    </lineage>
</organism>
<dbReference type="PROSITE" id="PS51847">
    <property type="entry name" value="SMP"/>
    <property type="match status" value="1"/>
</dbReference>
<evidence type="ECO:0000259" key="8">
    <source>
        <dbReference type="PROSITE" id="PS51847"/>
    </source>
</evidence>
<keyword evidence="3" id="KW-0445">Lipid transport</keyword>
<keyword evidence="7" id="KW-0812">Transmembrane</keyword>
<evidence type="ECO:0000256" key="7">
    <source>
        <dbReference type="SAM" id="Phobius"/>
    </source>
</evidence>
<keyword evidence="5 7" id="KW-0472">Membrane</keyword>
<dbReference type="Proteomes" id="UP000013827">
    <property type="component" value="Unassembled WGS sequence"/>
</dbReference>